<sequence>MESALRTPSVTTAILSRICKTASASHTRHVLHFVIPSYDYNLFFLEPDCAEKTKNANIVSHLRKHLLKMAKKHAKAEVIQVARFTEDEVEAAKKECEGLALSEEEN</sequence>
<evidence type="ECO:0000313" key="2">
    <source>
        <dbReference type="Proteomes" id="UP000054477"/>
    </source>
</evidence>
<dbReference type="EMBL" id="KN838643">
    <property type="protein sequence ID" value="KIJ99638.1"/>
    <property type="molecule type" value="Genomic_DNA"/>
</dbReference>
<evidence type="ECO:0000313" key="1">
    <source>
        <dbReference type="EMBL" id="KIJ99638.1"/>
    </source>
</evidence>
<dbReference type="HOGENOM" id="CLU_2373126_0_0_1"/>
<gene>
    <name evidence="1" type="ORF">K443DRAFT_163189</name>
</gene>
<keyword evidence="2" id="KW-1185">Reference proteome</keyword>
<dbReference type="Proteomes" id="UP000054477">
    <property type="component" value="Unassembled WGS sequence"/>
</dbReference>
<reference evidence="1 2" key="1">
    <citation type="submission" date="2014-04" db="EMBL/GenBank/DDBJ databases">
        <authorList>
            <consortium name="DOE Joint Genome Institute"/>
            <person name="Kuo A."/>
            <person name="Kohler A."/>
            <person name="Nagy L.G."/>
            <person name="Floudas D."/>
            <person name="Copeland A."/>
            <person name="Barry K.W."/>
            <person name="Cichocki N."/>
            <person name="Veneault-Fourrey C."/>
            <person name="LaButti K."/>
            <person name="Lindquist E.A."/>
            <person name="Lipzen A."/>
            <person name="Lundell T."/>
            <person name="Morin E."/>
            <person name="Murat C."/>
            <person name="Sun H."/>
            <person name="Tunlid A."/>
            <person name="Henrissat B."/>
            <person name="Grigoriev I.V."/>
            <person name="Hibbett D.S."/>
            <person name="Martin F."/>
            <person name="Nordberg H.P."/>
            <person name="Cantor M.N."/>
            <person name="Hua S.X."/>
        </authorList>
    </citation>
    <scope>NUCLEOTIDE SEQUENCE [LARGE SCALE GENOMIC DNA]</scope>
    <source>
        <strain evidence="1 2">LaAM-08-1</strain>
    </source>
</reference>
<reference evidence="2" key="2">
    <citation type="submission" date="2015-01" db="EMBL/GenBank/DDBJ databases">
        <title>Evolutionary Origins and Diversification of the Mycorrhizal Mutualists.</title>
        <authorList>
            <consortium name="DOE Joint Genome Institute"/>
            <consortium name="Mycorrhizal Genomics Consortium"/>
            <person name="Kohler A."/>
            <person name="Kuo A."/>
            <person name="Nagy L.G."/>
            <person name="Floudas D."/>
            <person name="Copeland A."/>
            <person name="Barry K.W."/>
            <person name="Cichocki N."/>
            <person name="Veneault-Fourrey C."/>
            <person name="LaButti K."/>
            <person name="Lindquist E.A."/>
            <person name="Lipzen A."/>
            <person name="Lundell T."/>
            <person name="Morin E."/>
            <person name="Murat C."/>
            <person name="Riley R."/>
            <person name="Ohm R."/>
            <person name="Sun H."/>
            <person name="Tunlid A."/>
            <person name="Henrissat B."/>
            <person name="Grigoriev I.V."/>
            <person name="Hibbett D.S."/>
            <person name="Martin F."/>
        </authorList>
    </citation>
    <scope>NUCLEOTIDE SEQUENCE [LARGE SCALE GENOMIC DNA]</scope>
    <source>
        <strain evidence="2">LaAM-08-1</strain>
    </source>
</reference>
<dbReference type="OrthoDB" id="3257342at2759"/>
<proteinExistence type="predicted"/>
<name>A0A0C9XDJ7_9AGAR</name>
<protein>
    <submittedName>
        <fullName evidence="1">Uncharacterized protein</fullName>
    </submittedName>
</protein>
<organism evidence="1 2">
    <name type="scientific">Laccaria amethystina LaAM-08-1</name>
    <dbReference type="NCBI Taxonomy" id="1095629"/>
    <lineage>
        <taxon>Eukaryota</taxon>
        <taxon>Fungi</taxon>
        <taxon>Dikarya</taxon>
        <taxon>Basidiomycota</taxon>
        <taxon>Agaricomycotina</taxon>
        <taxon>Agaricomycetes</taxon>
        <taxon>Agaricomycetidae</taxon>
        <taxon>Agaricales</taxon>
        <taxon>Agaricineae</taxon>
        <taxon>Hydnangiaceae</taxon>
        <taxon>Laccaria</taxon>
    </lineage>
</organism>
<accession>A0A0C9XDJ7</accession>
<dbReference type="AlphaFoldDB" id="A0A0C9XDJ7"/>